<dbReference type="EMBL" id="JABAFX010000024">
    <property type="protein sequence ID" value="NME57755.1"/>
    <property type="molecule type" value="Genomic_DNA"/>
</dbReference>
<evidence type="ECO:0000313" key="4">
    <source>
        <dbReference type="Proteomes" id="UP000580130"/>
    </source>
</evidence>
<gene>
    <name evidence="3" type="ORF">HF855_10095</name>
</gene>
<dbReference type="Pfam" id="PF00534">
    <property type="entry name" value="Glycos_transf_1"/>
    <property type="match status" value="1"/>
</dbReference>
<dbReference type="CDD" id="cd03808">
    <property type="entry name" value="GT4_CapM-like"/>
    <property type="match status" value="1"/>
</dbReference>
<evidence type="ECO:0000313" key="3">
    <source>
        <dbReference type="EMBL" id="NME57755.1"/>
    </source>
</evidence>
<dbReference type="AlphaFoldDB" id="A0A848CFL3"/>
<dbReference type="InterPro" id="IPR028098">
    <property type="entry name" value="Glyco_trans_4-like_N"/>
</dbReference>
<comment type="caution">
    <text evidence="3">The sequence shown here is derived from an EMBL/GenBank/DDBJ whole genome shotgun (WGS) entry which is preliminary data.</text>
</comment>
<dbReference type="Gene3D" id="3.40.50.2000">
    <property type="entry name" value="Glycogen Phosphorylase B"/>
    <property type="match status" value="2"/>
</dbReference>
<dbReference type="Proteomes" id="UP000580130">
    <property type="component" value="Unassembled WGS sequence"/>
</dbReference>
<feature type="domain" description="Glycosyltransferase subfamily 4-like N-terminal" evidence="2">
    <location>
        <begin position="19"/>
        <end position="160"/>
    </location>
</feature>
<dbReference type="Pfam" id="PF13477">
    <property type="entry name" value="Glyco_trans_4_2"/>
    <property type="match status" value="1"/>
</dbReference>
<proteinExistence type="predicted"/>
<feature type="domain" description="Glycosyl transferase family 1" evidence="1">
    <location>
        <begin position="199"/>
        <end position="354"/>
    </location>
</feature>
<accession>A0A848CFL3</accession>
<dbReference type="PANTHER" id="PTHR12526">
    <property type="entry name" value="GLYCOSYLTRANSFERASE"/>
    <property type="match status" value="1"/>
</dbReference>
<dbReference type="InterPro" id="IPR001296">
    <property type="entry name" value="Glyco_trans_1"/>
</dbReference>
<sequence>MILNKAEDEKKRQPKKILIATNHAYMLWQFRRELIAELKKDHEVVLSLPFDEEKHEKPFQEMGVKCINTPIDRRGINPLTDFKLMEHYKIIFQDERPDLVITYSIKPNIYAGLVCSKLGIPFCANVTGLGTAFQKAGLAQFVTLLYKMGFRKVRTVFFENEGNAEEFQKRKIIPAKKQKILHGAGINLERYPYYPYPENEKIHFLYMGRIMKEKGIDELFVAVRSLYAERQDFVLDIVGFYEDDYKEQIESLVREGIAIFHGFQENPLPYYVAADCIVLPSYHEGMSNVLLEGAAVGRPLITSDIPGCREAVDPGVTGILVKVKDTESLREAMESFLQKSHVDRALMGEAGRKRMEQLFDKAQVVKDTIQALGIG</sequence>
<dbReference type="GO" id="GO:0016757">
    <property type="term" value="F:glycosyltransferase activity"/>
    <property type="evidence" value="ECO:0007669"/>
    <property type="project" value="InterPro"/>
</dbReference>
<name>A0A848CFL3_9FIRM</name>
<protein>
    <submittedName>
        <fullName evidence="3">Glycosyltransferase family 4 protein</fullName>
    </submittedName>
</protein>
<dbReference type="SUPFAM" id="SSF53756">
    <property type="entry name" value="UDP-Glycosyltransferase/glycogen phosphorylase"/>
    <property type="match status" value="1"/>
</dbReference>
<reference evidence="3 4" key="1">
    <citation type="submission" date="2020-04" db="EMBL/GenBank/DDBJ databases">
        <authorList>
            <person name="Hitch T.C.A."/>
            <person name="Wylensek D."/>
            <person name="Clavel T."/>
        </authorList>
    </citation>
    <scope>NUCLEOTIDE SEQUENCE [LARGE SCALE GENOMIC DNA]</scope>
    <source>
        <strain evidence="3 4">BSM-383-APC-5F</strain>
    </source>
</reference>
<evidence type="ECO:0000259" key="1">
    <source>
        <dbReference type="Pfam" id="PF00534"/>
    </source>
</evidence>
<dbReference type="PANTHER" id="PTHR12526:SF638">
    <property type="entry name" value="SPORE COAT PROTEIN SA"/>
    <property type="match status" value="1"/>
</dbReference>
<evidence type="ECO:0000259" key="2">
    <source>
        <dbReference type="Pfam" id="PF13477"/>
    </source>
</evidence>
<organism evidence="3 4">
    <name type="scientific">Dorea formicigenerans</name>
    <dbReference type="NCBI Taxonomy" id="39486"/>
    <lineage>
        <taxon>Bacteria</taxon>
        <taxon>Bacillati</taxon>
        <taxon>Bacillota</taxon>
        <taxon>Clostridia</taxon>
        <taxon>Lachnospirales</taxon>
        <taxon>Lachnospiraceae</taxon>
        <taxon>Dorea</taxon>
    </lineage>
</organism>
<keyword evidence="3" id="KW-0808">Transferase</keyword>